<dbReference type="KEGG" id="erz:ER308_15230"/>
<dbReference type="InterPro" id="IPR042100">
    <property type="entry name" value="Bug_dom1"/>
</dbReference>
<dbReference type="EMBL" id="CP036402">
    <property type="protein sequence ID" value="QBI20783.1"/>
    <property type="molecule type" value="Genomic_DNA"/>
</dbReference>
<feature type="region of interest" description="Disordered" evidence="2">
    <location>
        <begin position="1"/>
        <end position="62"/>
    </location>
</feature>
<reference evidence="3 4" key="1">
    <citation type="submission" date="2019-01" db="EMBL/GenBank/DDBJ databases">
        <title>Egibacter rhizosphaerae EGI 80759T.</title>
        <authorList>
            <person name="Chen D.-D."/>
            <person name="Tian Y."/>
            <person name="Jiao J.-Y."/>
            <person name="Zhang X.-T."/>
            <person name="Zhang Y.-G."/>
            <person name="Zhang Y."/>
            <person name="Xiao M."/>
            <person name="Shu W.-S."/>
            <person name="Li W.-J."/>
        </authorList>
    </citation>
    <scope>NUCLEOTIDE SEQUENCE [LARGE SCALE GENOMIC DNA]</scope>
    <source>
        <strain evidence="3 4">EGI 80759</strain>
    </source>
</reference>
<comment type="similarity">
    <text evidence="1">Belongs to the UPF0065 (bug) family.</text>
</comment>
<dbReference type="RefSeq" id="WP_131155776.1">
    <property type="nucleotide sequence ID" value="NZ_CP036402.1"/>
</dbReference>
<dbReference type="Proteomes" id="UP000291469">
    <property type="component" value="Chromosome"/>
</dbReference>
<feature type="region of interest" description="Disordered" evidence="2">
    <location>
        <begin position="92"/>
        <end position="140"/>
    </location>
</feature>
<keyword evidence="4" id="KW-1185">Reference proteome</keyword>
<dbReference type="OrthoDB" id="8627412at2"/>
<evidence type="ECO:0000313" key="4">
    <source>
        <dbReference type="Proteomes" id="UP000291469"/>
    </source>
</evidence>
<dbReference type="PANTHER" id="PTHR42928:SF3">
    <property type="entry name" value="UPF0065 PROTEIN YFLP"/>
    <property type="match status" value="1"/>
</dbReference>
<gene>
    <name evidence="3" type="ORF">ER308_15230</name>
</gene>
<sequence length="488" mass="52885">MREQKPGPQFTHPGRSHGHAARGRKGAVSQVVGAATPNDSAPLHGRSSRTGSPLGAPVGGLRRAHPPARGRLVLLAGLLALVFATAACAADDDGGDDGGDAEAEQLDDADADADDADEDDSAEDDEDEVVEPDADEGEVDEGAFYHDTVLEMFIATDTGGGTDTQGRFLAPYFAEHIPGNPSVQPVNVPGAGGIVGSNEWWMDRDHEEADSIYFSFASGLFPWVFQEEALELDYAQMEGLMGIQTGGLAYVNPDETGIENVEDFIEEAQSGEVEFIAGEQTPDSLGIVFMLAYDMLDLNHDVIMGYEGRGPARPAFEQGELNINWDTTASLPEQVDPLIEDGSAVPVFTAGQVEDGELVEDVALAEEYDVPTFDEMYEEIHGEAPGGPEFEAYIEAVNAGFTVSKVMWLHEDAPQEAKDELHEGFERIVEDEEFQEEAEEFLDTHAYDILIGDEVEAAASNLIDWDPEVQDFVLDFIVEEHDHPDPRE</sequence>
<dbReference type="Gene3D" id="3.40.190.150">
    <property type="entry name" value="Bordetella uptake gene, domain 1"/>
    <property type="match status" value="1"/>
</dbReference>
<feature type="compositionally biased region" description="Basic residues" evidence="2">
    <location>
        <begin position="14"/>
        <end position="25"/>
    </location>
</feature>
<evidence type="ECO:0000256" key="1">
    <source>
        <dbReference type="ARBA" id="ARBA00006987"/>
    </source>
</evidence>
<dbReference type="PANTHER" id="PTHR42928">
    <property type="entry name" value="TRICARBOXYLATE-BINDING PROTEIN"/>
    <property type="match status" value="1"/>
</dbReference>
<organism evidence="3 4">
    <name type="scientific">Egibacter rhizosphaerae</name>
    <dbReference type="NCBI Taxonomy" id="1670831"/>
    <lineage>
        <taxon>Bacteria</taxon>
        <taxon>Bacillati</taxon>
        <taxon>Actinomycetota</taxon>
        <taxon>Nitriliruptoria</taxon>
        <taxon>Egibacterales</taxon>
        <taxon>Egibacteraceae</taxon>
        <taxon>Egibacter</taxon>
    </lineage>
</organism>
<accession>A0A411YHT9</accession>
<proteinExistence type="inferred from homology"/>
<dbReference type="Gene3D" id="3.40.190.10">
    <property type="entry name" value="Periplasmic binding protein-like II"/>
    <property type="match status" value="1"/>
</dbReference>
<dbReference type="AlphaFoldDB" id="A0A411YHT9"/>
<dbReference type="InterPro" id="IPR005064">
    <property type="entry name" value="BUG"/>
</dbReference>
<evidence type="ECO:0000313" key="3">
    <source>
        <dbReference type="EMBL" id="QBI20783.1"/>
    </source>
</evidence>
<name>A0A411YHT9_9ACTN</name>
<protein>
    <recommendedName>
        <fullName evidence="5">Tripartite tricarboxylate transporter substrate binding protein</fullName>
    </recommendedName>
</protein>
<evidence type="ECO:0000256" key="2">
    <source>
        <dbReference type="SAM" id="MobiDB-lite"/>
    </source>
</evidence>
<evidence type="ECO:0008006" key="5">
    <source>
        <dbReference type="Google" id="ProtNLM"/>
    </source>
</evidence>